<comment type="subcellular location">
    <subcellularLocation>
        <location evidence="7">Cytoplasm</location>
    </subcellularLocation>
</comment>
<dbReference type="Gene3D" id="3.90.80.10">
    <property type="entry name" value="Inorganic pyrophosphatase"/>
    <property type="match status" value="1"/>
</dbReference>
<feature type="binding site" evidence="7">
    <location>
        <position position="42"/>
    </location>
    <ligand>
        <name>substrate</name>
    </ligand>
</feature>
<dbReference type="SUPFAM" id="SSF50324">
    <property type="entry name" value="Inorganic pyrophosphatase"/>
    <property type="match status" value="1"/>
</dbReference>
<dbReference type="InterPro" id="IPR036649">
    <property type="entry name" value="Pyrophosphatase_sf"/>
</dbReference>
<feature type="binding site" evidence="7">
    <location>
        <position position="52"/>
    </location>
    <ligand>
        <name>Mg(2+)</name>
        <dbReference type="ChEBI" id="CHEBI:18420"/>
        <label>1</label>
    </ligand>
</feature>
<dbReference type="EMBL" id="MHUB01000014">
    <property type="protein sequence ID" value="OHA70881.1"/>
    <property type="molecule type" value="Genomic_DNA"/>
</dbReference>
<feature type="binding site" evidence="7">
    <location>
        <position position="16"/>
    </location>
    <ligand>
        <name>substrate</name>
    </ligand>
</feature>
<comment type="function">
    <text evidence="7">Catalyzes the hydrolysis of inorganic pyrophosphate (PPi) forming two phosphate ions.</text>
</comment>
<name>A0A1G2RFP3_9BACT</name>
<protein>
    <recommendedName>
        <fullName evidence="7">Inorganic pyrophosphatase</fullName>
        <ecNumber evidence="7">3.6.1.1</ecNumber>
    </recommendedName>
    <alternativeName>
        <fullName evidence="7">Pyrophosphate phospho-hydrolase</fullName>
        <shortName evidence="7">PPase</shortName>
    </alternativeName>
</protein>
<dbReference type="GO" id="GO:0004427">
    <property type="term" value="F:inorganic diphosphate phosphatase activity"/>
    <property type="evidence" value="ECO:0007669"/>
    <property type="project" value="UniProtKB-UniRule"/>
</dbReference>
<comment type="catalytic activity">
    <reaction evidence="6 7">
        <text>diphosphate + H2O = 2 phosphate + H(+)</text>
        <dbReference type="Rhea" id="RHEA:24576"/>
        <dbReference type="ChEBI" id="CHEBI:15377"/>
        <dbReference type="ChEBI" id="CHEBI:15378"/>
        <dbReference type="ChEBI" id="CHEBI:33019"/>
        <dbReference type="ChEBI" id="CHEBI:43474"/>
        <dbReference type="EC" id="3.6.1.1"/>
    </reaction>
</comment>
<evidence type="ECO:0000256" key="4">
    <source>
        <dbReference type="ARBA" id="ARBA00022801"/>
    </source>
</evidence>
<comment type="subunit">
    <text evidence="7">Homohexamer.</text>
</comment>
<dbReference type="InterPro" id="IPR008162">
    <property type="entry name" value="Pyrophosphatase"/>
</dbReference>
<dbReference type="PANTHER" id="PTHR10286">
    <property type="entry name" value="INORGANIC PYROPHOSPHATASE"/>
    <property type="match status" value="1"/>
</dbReference>
<dbReference type="Pfam" id="PF00719">
    <property type="entry name" value="Pyrophosphatase"/>
    <property type="match status" value="1"/>
</dbReference>
<evidence type="ECO:0000256" key="6">
    <source>
        <dbReference type="ARBA" id="ARBA00047820"/>
    </source>
</evidence>
<evidence type="ECO:0000313" key="8">
    <source>
        <dbReference type="EMBL" id="OHA70881.1"/>
    </source>
</evidence>
<evidence type="ECO:0000256" key="1">
    <source>
        <dbReference type="ARBA" id="ARBA00001946"/>
    </source>
</evidence>
<proteinExistence type="inferred from homology"/>
<comment type="cofactor">
    <cofactor evidence="1 7">
        <name>Mg(2+)</name>
        <dbReference type="ChEBI" id="CHEBI:18420"/>
    </cofactor>
</comment>
<dbReference type="GO" id="GO:0005737">
    <property type="term" value="C:cytoplasm"/>
    <property type="evidence" value="ECO:0007669"/>
    <property type="project" value="UniProtKB-SubCell"/>
</dbReference>
<organism evidence="8 9">
    <name type="scientific">Candidatus Wildermuthbacteria bacterium RIFCSPHIGHO2_02_FULL_49_9</name>
    <dbReference type="NCBI Taxonomy" id="1802456"/>
    <lineage>
        <taxon>Bacteria</taxon>
        <taxon>Candidatus Wildermuthiibacteriota</taxon>
    </lineage>
</organism>
<evidence type="ECO:0000256" key="3">
    <source>
        <dbReference type="ARBA" id="ARBA00022723"/>
    </source>
</evidence>
<dbReference type="Proteomes" id="UP000178613">
    <property type="component" value="Unassembled WGS sequence"/>
</dbReference>
<dbReference type="GO" id="GO:0006796">
    <property type="term" value="P:phosphate-containing compound metabolic process"/>
    <property type="evidence" value="ECO:0007669"/>
    <property type="project" value="InterPro"/>
</dbReference>
<evidence type="ECO:0000256" key="2">
    <source>
        <dbReference type="ARBA" id="ARBA00022490"/>
    </source>
</evidence>
<dbReference type="PROSITE" id="PS00387">
    <property type="entry name" value="PPASE"/>
    <property type="match status" value="1"/>
</dbReference>
<dbReference type="FunFam" id="3.90.80.10:FF:000003">
    <property type="entry name" value="Inorganic pyrophosphatase"/>
    <property type="match status" value="1"/>
</dbReference>
<comment type="similarity">
    <text evidence="7">Belongs to the PPase family.</text>
</comment>
<dbReference type="EC" id="3.6.1.1" evidence="7"/>
<keyword evidence="5 7" id="KW-0460">Magnesium</keyword>
<comment type="caution">
    <text evidence="8">The sequence shown here is derived from an EMBL/GenBank/DDBJ whole genome shotgun (WGS) entry which is preliminary data.</text>
</comment>
<feature type="binding site" evidence="7">
    <location>
        <position position="128"/>
    </location>
    <ligand>
        <name>substrate</name>
    </ligand>
</feature>
<sequence>MEIKVFVEIPKGSRNKYEQDESTGEIVLDRALYGPEVFPFDYGFVQDTKGEDGDPLDVVLLVTNPTFPGCVVKTNVIGYLEMEDEAGIDDKVLAVPTKKLDPRWAHVEDVGDLTEAQRKEIKEFFENYKKLEPGKWVKLKDFKSKEDAEKIIQEAIKRHSG</sequence>
<feature type="binding site" evidence="7">
    <location>
        <position position="30"/>
    </location>
    <ligand>
        <name>substrate</name>
    </ligand>
</feature>
<keyword evidence="4 7" id="KW-0378">Hydrolase</keyword>
<feature type="binding site" evidence="7">
    <location>
        <position position="57"/>
    </location>
    <ligand>
        <name>Mg(2+)</name>
        <dbReference type="ChEBI" id="CHEBI:18420"/>
        <label>2</label>
    </ligand>
</feature>
<dbReference type="AlphaFoldDB" id="A0A1G2RFP3"/>
<feature type="binding site" evidence="7">
    <location>
        <position position="89"/>
    </location>
    <ligand>
        <name>Mg(2+)</name>
        <dbReference type="ChEBI" id="CHEBI:18420"/>
        <label>1</label>
    </ligand>
</feature>
<evidence type="ECO:0000256" key="5">
    <source>
        <dbReference type="ARBA" id="ARBA00022842"/>
    </source>
</evidence>
<keyword evidence="2 7" id="KW-0963">Cytoplasm</keyword>
<feature type="binding site" evidence="7">
    <location>
        <position position="57"/>
    </location>
    <ligand>
        <name>Mg(2+)</name>
        <dbReference type="ChEBI" id="CHEBI:18420"/>
        <label>1</label>
    </ligand>
</feature>
<keyword evidence="3 7" id="KW-0479">Metal-binding</keyword>
<dbReference type="CDD" id="cd00412">
    <property type="entry name" value="pyrophosphatase"/>
    <property type="match status" value="1"/>
</dbReference>
<dbReference type="HAMAP" id="MF_00209">
    <property type="entry name" value="Inorganic_PPase"/>
    <property type="match status" value="1"/>
</dbReference>
<reference evidence="8 9" key="1">
    <citation type="journal article" date="2016" name="Nat. Commun.">
        <title>Thousands of microbial genomes shed light on interconnected biogeochemical processes in an aquifer system.</title>
        <authorList>
            <person name="Anantharaman K."/>
            <person name="Brown C.T."/>
            <person name="Hug L.A."/>
            <person name="Sharon I."/>
            <person name="Castelle C.J."/>
            <person name="Probst A.J."/>
            <person name="Thomas B.C."/>
            <person name="Singh A."/>
            <person name="Wilkins M.J."/>
            <person name="Karaoz U."/>
            <person name="Brodie E.L."/>
            <person name="Williams K.H."/>
            <person name="Hubbard S.S."/>
            <person name="Banfield J.F."/>
        </authorList>
    </citation>
    <scope>NUCLEOTIDE SEQUENCE [LARGE SCALE GENOMIC DNA]</scope>
</reference>
<accession>A0A1G2RFP3</accession>
<gene>
    <name evidence="7" type="primary">ppa</name>
    <name evidence="8" type="ORF">A3D64_00250</name>
</gene>
<dbReference type="GO" id="GO:0000287">
    <property type="term" value="F:magnesium ion binding"/>
    <property type="evidence" value="ECO:0007669"/>
    <property type="project" value="UniProtKB-UniRule"/>
</dbReference>
<evidence type="ECO:0000313" key="9">
    <source>
        <dbReference type="Proteomes" id="UP000178613"/>
    </source>
</evidence>
<evidence type="ECO:0000256" key="7">
    <source>
        <dbReference type="HAMAP-Rule" id="MF_00209"/>
    </source>
</evidence>